<feature type="region of interest" description="Disordered" evidence="1">
    <location>
        <begin position="509"/>
        <end position="541"/>
    </location>
</feature>
<feature type="compositionally biased region" description="Polar residues" evidence="1">
    <location>
        <begin position="593"/>
        <end position="610"/>
    </location>
</feature>
<gene>
    <name evidence="2" type="ORF">ONB1V03_LOCUS15346</name>
</gene>
<name>A0A7R9QUE1_9ACAR</name>
<feature type="region of interest" description="Disordered" evidence="1">
    <location>
        <begin position="753"/>
        <end position="781"/>
    </location>
</feature>
<evidence type="ECO:0000313" key="3">
    <source>
        <dbReference type="Proteomes" id="UP000728032"/>
    </source>
</evidence>
<feature type="compositionally biased region" description="Polar residues" evidence="1">
    <location>
        <begin position="753"/>
        <end position="764"/>
    </location>
</feature>
<dbReference type="Proteomes" id="UP000728032">
    <property type="component" value="Unassembled WGS sequence"/>
</dbReference>
<feature type="region of interest" description="Disordered" evidence="1">
    <location>
        <begin position="363"/>
        <end position="384"/>
    </location>
</feature>
<proteinExistence type="predicted"/>
<feature type="region of interest" description="Disordered" evidence="1">
    <location>
        <begin position="816"/>
        <end position="835"/>
    </location>
</feature>
<evidence type="ECO:0000256" key="1">
    <source>
        <dbReference type="SAM" id="MobiDB-lite"/>
    </source>
</evidence>
<evidence type="ECO:0000313" key="2">
    <source>
        <dbReference type="EMBL" id="CAD7658726.1"/>
    </source>
</evidence>
<keyword evidence="3" id="KW-1185">Reference proteome</keyword>
<organism evidence="2">
    <name type="scientific">Oppiella nova</name>
    <dbReference type="NCBI Taxonomy" id="334625"/>
    <lineage>
        <taxon>Eukaryota</taxon>
        <taxon>Metazoa</taxon>
        <taxon>Ecdysozoa</taxon>
        <taxon>Arthropoda</taxon>
        <taxon>Chelicerata</taxon>
        <taxon>Arachnida</taxon>
        <taxon>Acari</taxon>
        <taxon>Acariformes</taxon>
        <taxon>Sarcoptiformes</taxon>
        <taxon>Oribatida</taxon>
        <taxon>Brachypylina</taxon>
        <taxon>Oppioidea</taxon>
        <taxon>Oppiidae</taxon>
        <taxon>Oppiella</taxon>
    </lineage>
</organism>
<feature type="region of interest" description="Disordered" evidence="1">
    <location>
        <begin position="579"/>
        <end position="617"/>
    </location>
</feature>
<dbReference type="EMBL" id="CAJPVJ010015689">
    <property type="protein sequence ID" value="CAG2175912.1"/>
    <property type="molecule type" value="Genomic_DNA"/>
</dbReference>
<feature type="compositionally biased region" description="Polar residues" evidence="1">
    <location>
        <begin position="521"/>
        <end position="541"/>
    </location>
</feature>
<reference evidence="2" key="1">
    <citation type="submission" date="2020-11" db="EMBL/GenBank/DDBJ databases">
        <authorList>
            <person name="Tran Van P."/>
        </authorList>
    </citation>
    <scope>NUCLEOTIDE SEQUENCE</scope>
</reference>
<dbReference type="AlphaFoldDB" id="A0A7R9QUE1"/>
<protein>
    <submittedName>
        <fullName evidence="2">Uncharacterized protein</fullName>
    </submittedName>
</protein>
<feature type="non-terminal residue" evidence="2">
    <location>
        <position position="1"/>
    </location>
</feature>
<feature type="compositionally biased region" description="Low complexity" evidence="1">
    <location>
        <begin position="366"/>
        <end position="384"/>
    </location>
</feature>
<dbReference type="EMBL" id="OC930514">
    <property type="protein sequence ID" value="CAD7658726.1"/>
    <property type="molecule type" value="Genomic_DNA"/>
</dbReference>
<feature type="region of interest" description="Disordered" evidence="1">
    <location>
        <begin position="1"/>
        <end position="26"/>
    </location>
</feature>
<accession>A0A7R9QUE1</accession>
<feature type="region of interest" description="Disordered" evidence="1">
    <location>
        <begin position="702"/>
        <end position="724"/>
    </location>
</feature>
<sequence>MHQSSDSRSMPPPVPQPTNWSPPSGYGDNRVINIADCYPQSREPRNANQMMAPMQPPITQSQAMAPPMRPHHHSIPHTHPSYAQPMAHTITTTANCELQTTSNILSDIMLSSAQDAGAIVNINLNHRDADKIDNIPVHTQGYPMSTTSSTITMNSSLMSMQSSPSLRPIAPHQHPIPVTELQVADASSWPILTQTNHPIYATHRTPQPPPRPTRLPSMSSIMPYGANSQFMRAAGRPPTTPTTIPSIQTLMRTPSMTQMSPMSSHSIPQQMSATQTQITQSRSQQYIPQMNLYPDQIHRNSQMIPNRMPPSTQNFMRSQMQSMRPDANTYTSLTSPDMRQRLVIPANMSPMGANTGPMQYQHTPYPSQRRSMPPSSSQLSHQSMPQMSGRFQQRINSPYDRPHMQYTTGAVSPMRSEFGQPLQQQMSHQNMIRGTPRHPRMQYPYPSDGPTPVTYGQPLAAPVPITTAPTAHINHMNVQQMAPNVQQMRAPYMPSPPLELHQKRITVEPKQSTGIRDKIKQSSAYQQHMNSSQPPLTDSSLMNTRPDAHNFNMAFRGYNPQIMPTSDNREQLVEQYLSGGTAKTPSPPHRTIFGSQKSNEFNVSKGTANRNPGVGDSNKTEILQRLLSSNDDDSPDTPTPNSANAYNTALMATNMTAFASDVPPLVRPNSQSPSGKKDILTEAMGEIIETSIVDEMNDVIVDDSSDGANVSPLSGGPDESQPADNSVIYVEGVSENMTKEDWIQLFKSSGYQMQESDSQESQTIDGCGDSRAEESPQSDSELVTIQIDDKTLAEMTSDAEMVQIVVNVSGDGNDLQMVVCDDDDSPLVSDQNGGN</sequence>